<dbReference type="InterPro" id="IPR000198">
    <property type="entry name" value="RhoGAP_dom"/>
</dbReference>
<evidence type="ECO:0000313" key="4">
    <source>
        <dbReference type="Proteomes" id="UP001154114"/>
    </source>
</evidence>
<reference evidence="3" key="1">
    <citation type="submission" date="2021-12" db="EMBL/GenBank/DDBJ databases">
        <authorList>
            <person name="King R."/>
        </authorList>
    </citation>
    <scope>NUCLEOTIDE SEQUENCE</scope>
</reference>
<feature type="domain" description="Rho-GAP" evidence="2">
    <location>
        <begin position="1"/>
        <end position="136"/>
    </location>
</feature>
<dbReference type="InterPro" id="IPR008936">
    <property type="entry name" value="Rho_GTPase_activation_prot"/>
</dbReference>
<dbReference type="GO" id="GO:0007165">
    <property type="term" value="P:signal transduction"/>
    <property type="evidence" value="ECO:0007669"/>
    <property type="project" value="InterPro"/>
</dbReference>
<evidence type="ECO:0000313" key="3">
    <source>
        <dbReference type="EMBL" id="CAD0206840.1"/>
    </source>
</evidence>
<accession>A0A9N8Q0D5</accession>
<organism evidence="3 4">
    <name type="scientific">Chrysodeixis includens</name>
    <name type="common">Soybean looper</name>
    <name type="synonym">Pseudoplusia includens</name>
    <dbReference type="NCBI Taxonomy" id="689277"/>
    <lineage>
        <taxon>Eukaryota</taxon>
        <taxon>Metazoa</taxon>
        <taxon>Ecdysozoa</taxon>
        <taxon>Arthropoda</taxon>
        <taxon>Hexapoda</taxon>
        <taxon>Insecta</taxon>
        <taxon>Pterygota</taxon>
        <taxon>Neoptera</taxon>
        <taxon>Endopterygota</taxon>
        <taxon>Lepidoptera</taxon>
        <taxon>Glossata</taxon>
        <taxon>Ditrysia</taxon>
        <taxon>Noctuoidea</taxon>
        <taxon>Noctuidae</taxon>
        <taxon>Plusiinae</taxon>
        <taxon>Chrysodeixis</taxon>
    </lineage>
</organism>
<dbReference type="SUPFAM" id="SSF48350">
    <property type="entry name" value="GTPase activation domain, GAP"/>
    <property type="match status" value="1"/>
</dbReference>
<evidence type="ECO:0000256" key="1">
    <source>
        <dbReference type="SAM" id="MobiDB-lite"/>
    </source>
</evidence>
<proteinExistence type="predicted"/>
<dbReference type="PROSITE" id="PS50238">
    <property type="entry name" value="RHOGAP"/>
    <property type="match status" value="1"/>
</dbReference>
<name>A0A9N8Q0D5_CHRIL</name>
<dbReference type="AlphaFoldDB" id="A0A9N8Q0D5"/>
<dbReference type="Proteomes" id="UP001154114">
    <property type="component" value="Chromosome 30"/>
</dbReference>
<keyword evidence="4" id="KW-1185">Reference proteome</keyword>
<sequence>MFVSPVPASVRCCHGYRGSRRSGRCTAVGRRGLTQRLRAASTPARAPTSPPHSAAGPHAVPSLLKMSSGDNTSHRPHRPAAAGPHAVPSLLKMYFRELPNPLAHTSYRNSVSCDVRRRARLRAVRDAVVKTAAAAL</sequence>
<dbReference type="EMBL" id="LR824033">
    <property type="protein sequence ID" value="CAD0206840.1"/>
    <property type="molecule type" value="Genomic_DNA"/>
</dbReference>
<evidence type="ECO:0000259" key="2">
    <source>
        <dbReference type="PROSITE" id="PS50238"/>
    </source>
</evidence>
<feature type="compositionally biased region" description="Low complexity" evidence="1">
    <location>
        <begin position="38"/>
        <end position="55"/>
    </location>
</feature>
<protein>
    <recommendedName>
        <fullName evidence="2">Rho-GAP domain-containing protein</fullName>
    </recommendedName>
</protein>
<gene>
    <name evidence="3" type="ORF">CINC_LOCUS9822</name>
</gene>
<feature type="region of interest" description="Disordered" evidence="1">
    <location>
        <begin position="36"/>
        <end position="85"/>
    </location>
</feature>